<evidence type="ECO:0000256" key="1">
    <source>
        <dbReference type="SAM" id="MobiDB-lite"/>
    </source>
</evidence>
<dbReference type="OrthoDB" id="5828at2759"/>
<dbReference type="Proteomes" id="UP000530660">
    <property type="component" value="Unassembled WGS sequence"/>
</dbReference>
<proteinExistence type="predicted"/>
<feature type="region of interest" description="Disordered" evidence="1">
    <location>
        <begin position="593"/>
        <end position="625"/>
    </location>
</feature>
<dbReference type="AlphaFoldDB" id="A0A7J7IQE3"/>
<comment type="caution">
    <text evidence="2">The sequence shown here is derived from an EMBL/GenBank/DDBJ whole genome shotgun (WGS) entry which is preliminary data.</text>
</comment>
<protein>
    <submittedName>
        <fullName evidence="2">Uncharacterized protein</fullName>
    </submittedName>
</protein>
<accession>A0A7J7IQE3</accession>
<name>A0A7J7IQE3_9RHOD</name>
<evidence type="ECO:0000313" key="2">
    <source>
        <dbReference type="EMBL" id="KAF6005332.1"/>
    </source>
</evidence>
<dbReference type="EMBL" id="VWRR01000001">
    <property type="protein sequence ID" value="KAF6005332.1"/>
    <property type="molecule type" value="Genomic_DNA"/>
</dbReference>
<keyword evidence="3" id="KW-1185">Reference proteome</keyword>
<reference evidence="2 3" key="1">
    <citation type="journal article" date="2020" name="J. Phycol.">
        <title>Comparative genome analysis reveals Cyanidiococcus gen. nov., a new extremophilic red algal genus sister to Cyanidioschyzon (Cyanidioschyzonaceae, Rhodophyta).</title>
        <authorList>
            <person name="Liu S.-L."/>
            <person name="Chiang Y.-R."/>
            <person name="Yoon H.S."/>
            <person name="Fu H.-Y."/>
        </authorList>
    </citation>
    <scope>NUCLEOTIDE SEQUENCE [LARGE SCALE GENOMIC DNA]</scope>
    <source>
        <strain evidence="2 3">THAL066</strain>
    </source>
</reference>
<gene>
    <name evidence="2" type="ORF">F1559_004486</name>
</gene>
<feature type="compositionally biased region" description="Basic and acidic residues" evidence="1">
    <location>
        <begin position="603"/>
        <end position="625"/>
    </location>
</feature>
<feature type="region of interest" description="Disordered" evidence="1">
    <location>
        <begin position="111"/>
        <end position="142"/>
    </location>
</feature>
<sequence>MLLFLTPYTLPVPFVGRVGFAHERASHRRQVQPRAGQSRPQAFCVLASGSDASGQNHEQFLAQFETRSTALWADQGSVGSRRAVSTPSWPRSLLLALLAMWCSIGTPPAARAFSSPTQTRSSERSLIARNATGETQRGHSTRTRLVLPSERAYLESLARRRQRQALLHRTARVVVPGILAVGAAATGVSWYWRHRQRQRTAEFEQFLKTALQDLGNSDEAEEDALRDSSQKNLFDSDVTDRKRPRDSEAEAAAKRIDQRADLAGRLRLDVSMKSDVIMTDGSSYPPDSLEYRVDRFLSGAENNADTSESERAKALQRALQEEQWTLDKLVSVANGCIARVVSKAIEEMRRQAQAVVASDFGMKALVGISQRGSHLAEMLPKPDSETIPLVGAAERTPFSQRLIYAGRHRNRQDIQDLYRRYVIRTLVQEQPQAERELRPEDMKRLEETMQSLSLLEHILRIDEETARSIKDEAARFVFQMAVSATLADPNASVDETYLKELMKILENMLTPEIAEKIRSEVGMMRILYDIEKMVKEGTITAEDKRALRNLCTQLGFNVQDFLDSTAQLKEVLGAEGERYARLFQQIFGDDTGEESVSPVIETTDTKAVRVDKTEPTASPPEKDAS</sequence>
<feature type="compositionally biased region" description="Basic and acidic residues" evidence="1">
    <location>
        <begin position="238"/>
        <end position="252"/>
    </location>
</feature>
<feature type="region of interest" description="Disordered" evidence="1">
    <location>
        <begin position="218"/>
        <end position="252"/>
    </location>
</feature>
<evidence type="ECO:0000313" key="3">
    <source>
        <dbReference type="Proteomes" id="UP000530660"/>
    </source>
</evidence>
<organism evidence="2 3">
    <name type="scientific">Cyanidiococcus yangmingshanensis</name>
    <dbReference type="NCBI Taxonomy" id="2690220"/>
    <lineage>
        <taxon>Eukaryota</taxon>
        <taxon>Rhodophyta</taxon>
        <taxon>Bangiophyceae</taxon>
        <taxon>Cyanidiales</taxon>
        <taxon>Cyanidiaceae</taxon>
        <taxon>Cyanidiococcus</taxon>
    </lineage>
</organism>